<feature type="region of interest" description="Disordered" evidence="1">
    <location>
        <begin position="1"/>
        <end position="28"/>
    </location>
</feature>
<dbReference type="Pfam" id="PF05729">
    <property type="entry name" value="NACHT"/>
    <property type="match status" value="1"/>
</dbReference>
<proteinExistence type="predicted"/>
<dbReference type="SUPFAM" id="SSF52540">
    <property type="entry name" value="P-loop containing nucleoside triphosphate hydrolases"/>
    <property type="match status" value="1"/>
</dbReference>
<feature type="compositionally biased region" description="Low complexity" evidence="1">
    <location>
        <begin position="1"/>
        <end position="17"/>
    </location>
</feature>
<protein>
    <submittedName>
        <fullName evidence="3">Putative LOC101236297 [Hydra vulgaris]</fullName>
    </submittedName>
</protein>
<dbReference type="EMBL" id="HACA01012405">
    <property type="protein sequence ID" value="CDW29766.1"/>
    <property type="molecule type" value="Transcribed_RNA"/>
</dbReference>
<organism evidence="3">
    <name type="scientific">Lepeophtheirus salmonis</name>
    <name type="common">Salmon louse</name>
    <name type="synonym">Caligus salmonis</name>
    <dbReference type="NCBI Taxonomy" id="72036"/>
    <lineage>
        <taxon>Eukaryota</taxon>
        <taxon>Metazoa</taxon>
        <taxon>Ecdysozoa</taxon>
        <taxon>Arthropoda</taxon>
        <taxon>Crustacea</taxon>
        <taxon>Multicrustacea</taxon>
        <taxon>Hexanauplia</taxon>
        <taxon>Copepoda</taxon>
        <taxon>Siphonostomatoida</taxon>
        <taxon>Caligidae</taxon>
        <taxon>Lepeophtheirus</taxon>
    </lineage>
</organism>
<dbReference type="InterPro" id="IPR007111">
    <property type="entry name" value="NACHT_NTPase"/>
</dbReference>
<accession>A0A0K2TWK3</accession>
<dbReference type="OrthoDB" id="120976at2759"/>
<sequence>MGYCSSHDSSTGSTSSRPESELDSGISINYEHEPRLHLIRPLGSNTVSESHLYEIPSIQEDATSLSTEALTFKDGDFIKVEVLQEDEKEENYTCEPLDVEESVDGKQTEEEEEKVEMTEEMTDILKRYYRDNFCDWFQPGTIVDGNKTSQSLAVYRRSSRKKSLHQKLVLSQYASSPSSKQTKGFSSAIKLDMDDRAKMIQYFSTKENGKSSKEMSVKIEDMFVGARCWSLPRPGPSVPTIITVQAPAGIGKSSMLKYMCMKWGCQELWNSNFDVIAFVECRTLNRLGPLTGKEFLKKILLDPVKDLRNKYGVNEFEKETEGDEETKSEGFDSFFQELALKAATGRVLLLLDGLDEVHGVANLNNIPLGTIVHNGRNGTKEISSSRKHSHYYYDIKLTPLEFTQLLLTGSILGGCHVIVTSRPHTLSHLQASKWFLSLQKRLVSLDIQGLSDEGVQSFIHSYVDARQQYMDRISLSEDERPCSSQCPCQRLHDSARSDPYIFSLATNPFYLWLICTIFSETGEEFVPKTLTQLYTWVMLVFAHRWQNTSLQLTSMLEEETVSFLLGFARLCYHLVRTGNIKMSARLVKNETEYRLFFPDLGNDVSIDQERAETFGLMTVSQNKNDLECEFRHLSLAEYLTALHVHVTGDSLQGFPRDRKELILQYLSGLASSSTVKDQIVVQEFLLALGSSHEIKDPLSYLKIVQKMKGEWYNQQGLQKQLLFMRCAFESRHQEIDIYPFPGLKIINIRGSALLPLDLIVITHFVSNLSDNNRLLELSLRDYPIEEAGLCIILPCLPLIRTVTFCARKLSNPEIYKKIARVCITHTKNTRIRELWLLEIPHPCGFDDYEEPDDSLGVALKHLRDVCRQNSVKINI</sequence>
<dbReference type="Gene3D" id="3.40.50.300">
    <property type="entry name" value="P-loop containing nucleotide triphosphate hydrolases"/>
    <property type="match status" value="1"/>
</dbReference>
<reference evidence="3" key="1">
    <citation type="submission" date="2014-05" db="EMBL/GenBank/DDBJ databases">
        <authorList>
            <person name="Chronopoulou M."/>
        </authorList>
    </citation>
    <scope>NUCLEOTIDE SEQUENCE</scope>
    <source>
        <tissue evidence="3">Whole organism</tissue>
    </source>
</reference>
<dbReference type="PANTHER" id="PTHR46844">
    <property type="entry name" value="SLR5058 PROTEIN"/>
    <property type="match status" value="1"/>
</dbReference>
<feature type="domain" description="NACHT" evidence="2">
    <location>
        <begin position="242"/>
        <end position="463"/>
    </location>
</feature>
<dbReference type="PANTHER" id="PTHR46844:SF1">
    <property type="entry name" value="SLR5058 PROTEIN"/>
    <property type="match status" value="1"/>
</dbReference>
<evidence type="ECO:0000259" key="2">
    <source>
        <dbReference type="Pfam" id="PF05729"/>
    </source>
</evidence>
<dbReference type="AlphaFoldDB" id="A0A0K2TWK3"/>
<name>A0A0K2TWK3_LEPSM</name>
<dbReference type="InterPro" id="IPR027417">
    <property type="entry name" value="P-loop_NTPase"/>
</dbReference>
<evidence type="ECO:0000313" key="3">
    <source>
        <dbReference type="EMBL" id="CDW29766.1"/>
    </source>
</evidence>
<evidence type="ECO:0000256" key="1">
    <source>
        <dbReference type="SAM" id="MobiDB-lite"/>
    </source>
</evidence>